<dbReference type="EMBL" id="MU167678">
    <property type="protein sequence ID" value="KAG0139233.1"/>
    <property type="molecule type" value="Genomic_DNA"/>
</dbReference>
<protein>
    <submittedName>
        <fullName evidence="1">Uncharacterized protein</fullName>
    </submittedName>
</protein>
<comment type="caution">
    <text evidence="1">The sequence shown here is derived from an EMBL/GenBank/DDBJ whole genome shotgun (WGS) entry which is preliminary data.</text>
</comment>
<reference evidence="1" key="1">
    <citation type="submission" date="2013-11" db="EMBL/GenBank/DDBJ databases">
        <title>Genome sequence of the fusiform rust pathogen reveals effectors for host alternation and coevolution with pine.</title>
        <authorList>
            <consortium name="DOE Joint Genome Institute"/>
            <person name="Smith K."/>
            <person name="Pendleton A."/>
            <person name="Kubisiak T."/>
            <person name="Anderson C."/>
            <person name="Salamov A."/>
            <person name="Aerts A."/>
            <person name="Riley R."/>
            <person name="Clum A."/>
            <person name="Lindquist E."/>
            <person name="Ence D."/>
            <person name="Campbell M."/>
            <person name="Kronenberg Z."/>
            <person name="Feau N."/>
            <person name="Dhillon B."/>
            <person name="Hamelin R."/>
            <person name="Burleigh J."/>
            <person name="Smith J."/>
            <person name="Yandell M."/>
            <person name="Nelson C."/>
            <person name="Grigoriev I."/>
            <person name="Davis J."/>
        </authorList>
    </citation>
    <scope>NUCLEOTIDE SEQUENCE</scope>
    <source>
        <strain evidence="1">G11</strain>
    </source>
</reference>
<dbReference type="AlphaFoldDB" id="A0A9P6N872"/>
<accession>A0A9P6N872</accession>
<dbReference type="Proteomes" id="UP000886653">
    <property type="component" value="Unassembled WGS sequence"/>
</dbReference>
<sequence>MVSSLQLAETNPSHMVTFQCNKAAFHDVTALAGYGLKLTSQMETPLANPPEMVLATVLAGVQAVKNKVDTLILEAANCAAHPTPSIPSFAQVACKGQKAILSAKSKAPGPNPKRTSLPPKFPHISLAQTSHEKAKYVEIDTDPQAMKAKIQSAIEKALLEQYPTGPPKSISRAIA</sequence>
<evidence type="ECO:0000313" key="2">
    <source>
        <dbReference type="Proteomes" id="UP000886653"/>
    </source>
</evidence>
<name>A0A9P6N872_9BASI</name>
<organism evidence="1 2">
    <name type="scientific">Cronartium quercuum f. sp. fusiforme G11</name>
    <dbReference type="NCBI Taxonomy" id="708437"/>
    <lineage>
        <taxon>Eukaryota</taxon>
        <taxon>Fungi</taxon>
        <taxon>Dikarya</taxon>
        <taxon>Basidiomycota</taxon>
        <taxon>Pucciniomycotina</taxon>
        <taxon>Pucciniomycetes</taxon>
        <taxon>Pucciniales</taxon>
        <taxon>Coleosporiaceae</taxon>
        <taxon>Cronartium</taxon>
    </lineage>
</organism>
<gene>
    <name evidence="1" type="ORF">CROQUDRAFT_101889</name>
</gene>
<keyword evidence="2" id="KW-1185">Reference proteome</keyword>
<proteinExistence type="predicted"/>
<evidence type="ECO:0000313" key="1">
    <source>
        <dbReference type="EMBL" id="KAG0139233.1"/>
    </source>
</evidence>